<dbReference type="Gene3D" id="3.60.10.10">
    <property type="entry name" value="Endonuclease/exonuclease/phosphatase"/>
    <property type="match status" value="1"/>
</dbReference>
<name>A0A517NAG0_9BACT</name>
<keyword evidence="1" id="KW-0732">Signal</keyword>
<dbReference type="Pfam" id="PF03372">
    <property type="entry name" value="Exo_endo_phos"/>
    <property type="match status" value="1"/>
</dbReference>
<dbReference type="AlphaFoldDB" id="A0A517NAG0"/>
<dbReference type="PANTHER" id="PTHR12121:SF36">
    <property type="entry name" value="ENDONUCLEASE_EXONUCLEASE_PHOSPHATASE DOMAIN-CONTAINING PROTEIN"/>
    <property type="match status" value="1"/>
</dbReference>
<keyword evidence="3" id="KW-0269">Exonuclease</keyword>
<dbReference type="PANTHER" id="PTHR12121">
    <property type="entry name" value="CARBON CATABOLITE REPRESSOR PROTEIN 4"/>
    <property type="match status" value="1"/>
</dbReference>
<dbReference type="CDD" id="cd09083">
    <property type="entry name" value="EEP-1"/>
    <property type="match status" value="1"/>
</dbReference>
<reference evidence="3 4" key="1">
    <citation type="submission" date="2019-02" db="EMBL/GenBank/DDBJ databases">
        <title>Deep-cultivation of Planctomycetes and their phenomic and genomic characterization uncovers novel biology.</title>
        <authorList>
            <person name="Wiegand S."/>
            <person name="Jogler M."/>
            <person name="Boedeker C."/>
            <person name="Pinto D."/>
            <person name="Vollmers J."/>
            <person name="Rivas-Marin E."/>
            <person name="Kohn T."/>
            <person name="Peeters S.H."/>
            <person name="Heuer A."/>
            <person name="Rast P."/>
            <person name="Oberbeckmann S."/>
            <person name="Bunk B."/>
            <person name="Jeske O."/>
            <person name="Meyerdierks A."/>
            <person name="Storesund J.E."/>
            <person name="Kallscheuer N."/>
            <person name="Luecker S."/>
            <person name="Lage O.M."/>
            <person name="Pohl T."/>
            <person name="Merkel B.J."/>
            <person name="Hornburger P."/>
            <person name="Mueller R.-W."/>
            <person name="Bruemmer F."/>
            <person name="Labrenz M."/>
            <person name="Spormann A.M."/>
            <person name="Op den Camp H."/>
            <person name="Overmann J."/>
            <person name="Amann R."/>
            <person name="Jetten M.S.M."/>
            <person name="Mascher T."/>
            <person name="Medema M.H."/>
            <person name="Devos D.P."/>
            <person name="Kaster A.-K."/>
            <person name="Ovreas L."/>
            <person name="Rohde M."/>
            <person name="Galperin M.Y."/>
            <person name="Jogler C."/>
        </authorList>
    </citation>
    <scope>NUCLEOTIDE SEQUENCE [LARGE SCALE GENOMIC DNA]</scope>
    <source>
        <strain evidence="3 4">K22_7</strain>
    </source>
</reference>
<evidence type="ECO:0000313" key="3">
    <source>
        <dbReference type="EMBL" id="QDT04119.1"/>
    </source>
</evidence>
<dbReference type="InterPro" id="IPR036691">
    <property type="entry name" value="Endo/exonu/phosph_ase_sf"/>
</dbReference>
<evidence type="ECO:0000259" key="2">
    <source>
        <dbReference type="Pfam" id="PF03372"/>
    </source>
</evidence>
<keyword evidence="3" id="KW-0378">Hydrolase</keyword>
<keyword evidence="4" id="KW-1185">Reference proteome</keyword>
<dbReference type="KEGG" id="rlc:K227x_25070"/>
<evidence type="ECO:0000313" key="4">
    <source>
        <dbReference type="Proteomes" id="UP000318538"/>
    </source>
</evidence>
<dbReference type="RefSeq" id="WP_246146747.1">
    <property type="nucleotide sequence ID" value="NZ_CP036525.1"/>
</dbReference>
<dbReference type="SUPFAM" id="SSF56219">
    <property type="entry name" value="DNase I-like"/>
    <property type="match status" value="1"/>
</dbReference>
<sequence length="307" mass="33110" precursor="true">MPHRIASSAARLSAFALLVLSVFSSAAPAQTNSGADSNQAAPFEVMTFNIRYLNNNDGQDVWANRSDTVISTISKADVVGLQEVVKDQLDAVKAGTEGFQWYGLGRDDGKTGGESAPIGFRRDRFKAIDQGTLWLSETPDVAGSKGWDAALPRTVTWMLLEDRANANRWYILNTHFDHRGSQARENSGKGIASLVDKKSGDVPVVVMGDFNATDDSQPLKNLRSGTVAPLRSARTQTITPASGPTGTWNGFKAIQDGRRIDHVLVTDQVQVLSHTTLDPKTPEGRFASDHLPIVVEVTLNAAAKPAK</sequence>
<keyword evidence="3" id="KW-0540">Nuclease</keyword>
<protein>
    <submittedName>
        <fullName evidence="3">Endonuclease/Exonuclease/phosphatase family protein</fullName>
    </submittedName>
</protein>
<organism evidence="3 4">
    <name type="scientific">Rubripirellula lacrimiformis</name>
    <dbReference type="NCBI Taxonomy" id="1930273"/>
    <lineage>
        <taxon>Bacteria</taxon>
        <taxon>Pseudomonadati</taxon>
        <taxon>Planctomycetota</taxon>
        <taxon>Planctomycetia</taxon>
        <taxon>Pirellulales</taxon>
        <taxon>Pirellulaceae</taxon>
        <taxon>Rubripirellula</taxon>
    </lineage>
</organism>
<dbReference type="InterPro" id="IPR050410">
    <property type="entry name" value="CCR4/nocturin_mRNA_transcr"/>
</dbReference>
<dbReference type="EMBL" id="CP036525">
    <property type="protein sequence ID" value="QDT04119.1"/>
    <property type="molecule type" value="Genomic_DNA"/>
</dbReference>
<dbReference type="GO" id="GO:0004519">
    <property type="term" value="F:endonuclease activity"/>
    <property type="evidence" value="ECO:0007669"/>
    <property type="project" value="UniProtKB-KW"/>
</dbReference>
<dbReference type="Proteomes" id="UP000318538">
    <property type="component" value="Chromosome"/>
</dbReference>
<proteinExistence type="predicted"/>
<feature type="domain" description="Endonuclease/exonuclease/phosphatase" evidence="2">
    <location>
        <begin position="46"/>
        <end position="290"/>
    </location>
</feature>
<feature type="signal peptide" evidence="1">
    <location>
        <begin position="1"/>
        <end position="29"/>
    </location>
</feature>
<feature type="chain" id="PRO_5021915000" evidence="1">
    <location>
        <begin position="30"/>
        <end position="307"/>
    </location>
</feature>
<dbReference type="InterPro" id="IPR005135">
    <property type="entry name" value="Endo/exonuclease/phosphatase"/>
</dbReference>
<accession>A0A517NAG0</accession>
<evidence type="ECO:0000256" key="1">
    <source>
        <dbReference type="SAM" id="SignalP"/>
    </source>
</evidence>
<keyword evidence="3" id="KW-0255">Endonuclease</keyword>
<dbReference type="GO" id="GO:0000175">
    <property type="term" value="F:3'-5'-RNA exonuclease activity"/>
    <property type="evidence" value="ECO:0007669"/>
    <property type="project" value="TreeGrafter"/>
</dbReference>
<gene>
    <name evidence="3" type="ORF">K227x_25070</name>
</gene>